<dbReference type="InterPro" id="IPR003231">
    <property type="entry name" value="ACP"/>
</dbReference>
<dbReference type="OrthoDB" id="9804551at2"/>
<dbReference type="InterPro" id="IPR009081">
    <property type="entry name" value="PP-bd_ACP"/>
</dbReference>
<dbReference type="AlphaFoldDB" id="A0A1Z4F0J1"/>
<keyword evidence="4 7" id="KW-0276">Fatty acid metabolism</keyword>
<evidence type="ECO:0000256" key="5">
    <source>
        <dbReference type="ARBA" id="ARBA00023098"/>
    </source>
</evidence>
<dbReference type="Pfam" id="PF00550">
    <property type="entry name" value="PP-binding"/>
    <property type="match status" value="1"/>
</dbReference>
<reference evidence="9 10" key="2">
    <citation type="journal article" date="2017" name="Int. J. Syst. Evol. Microbiol.">
        <title>Mycobacterium stephanolepidis sp. nov., a rapidly growing species related to Mycobacterium chelonae, isolated from marine teleost fish, Stephanolepis cirrhifer.</title>
        <authorList>
            <person name="Fukano H."/>
            <person name="Wada S."/>
            <person name="Kurata O."/>
            <person name="Katayama K."/>
            <person name="Fujiwara N."/>
            <person name="Hoshino Y."/>
        </authorList>
    </citation>
    <scope>NUCLEOTIDE SEQUENCE [LARGE SCALE GENOMIC DNA]</scope>
    <source>
        <strain evidence="9 10">NJB0901</strain>
    </source>
</reference>
<feature type="domain" description="Carrier" evidence="8">
    <location>
        <begin position="2"/>
        <end position="76"/>
    </location>
</feature>
<keyword evidence="6 7" id="KW-0275">Fatty acid biosynthesis</keyword>
<dbReference type="RefSeq" id="WP_096502871.1">
    <property type="nucleotide sequence ID" value="NZ_AP018165.1"/>
</dbReference>
<reference evidence="10" key="1">
    <citation type="journal article" date="2017" name="Genome Announc.">
        <title>Complete Genome Sequence of Mycobacterium stephanolepidis.</title>
        <authorList>
            <person name="Fukano H."/>
            <person name="Yoshida M."/>
            <person name="Katayama Y."/>
            <person name="Omatsu T."/>
            <person name="Mizutani T."/>
            <person name="Kurata O."/>
            <person name="Wada S."/>
            <person name="Hoshino Y."/>
        </authorList>
    </citation>
    <scope>NUCLEOTIDE SEQUENCE [LARGE SCALE GENOMIC DNA]</scope>
    <source>
        <strain evidence="10">NJB0901</strain>
    </source>
</reference>
<evidence type="ECO:0000259" key="8">
    <source>
        <dbReference type="PROSITE" id="PS50075"/>
    </source>
</evidence>
<dbReference type="SUPFAM" id="SSF47336">
    <property type="entry name" value="ACP-like"/>
    <property type="match status" value="1"/>
</dbReference>
<evidence type="ECO:0000313" key="10">
    <source>
        <dbReference type="Proteomes" id="UP000217954"/>
    </source>
</evidence>
<dbReference type="Gene3D" id="1.10.1200.10">
    <property type="entry name" value="ACP-like"/>
    <property type="match status" value="1"/>
</dbReference>
<protein>
    <recommendedName>
        <fullName evidence="7">Acyl carrier protein</fullName>
        <shortName evidence="7">ACP</shortName>
    </recommendedName>
</protein>
<dbReference type="Proteomes" id="UP000217954">
    <property type="component" value="Chromosome"/>
</dbReference>
<evidence type="ECO:0000256" key="6">
    <source>
        <dbReference type="ARBA" id="ARBA00023160"/>
    </source>
</evidence>
<gene>
    <name evidence="9" type="primary">acpP_2</name>
    <name evidence="7" type="synonym">acpP</name>
    <name evidence="9" type="ORF">MSTE_03391</name>
</gene>
<evidence type="ECO:0000256" key="4">
    <source>
        <dbReference type="ARBA" id="ARBA00022832"/>
    </source>
</evidence>
<keyword evidence="7" id="KW-0963">Cytoplasm</keyword>
<feature type="modified residue" description="O-(pantetheine 4'-phosphoryl)serine" evidence="7">
    <location>
        <position position="36"/>
    </location>
</feature>
<comment type="subcellular location">
    <subcellularLocation>
        <location evidence="7">Cytoplasm</location>
    </subcellularLocation>
</comment>
<keyword evidence="10" id="KW-1185">Reference proteome</keyword>
<dbReference type="PROSITE" id="PS50075">
    <property type="entry name" value="CARRIER"/>
    <property type="match status" value="1"/>
</dbReference>
<comment type="PTM">
    <text evidence="7">4'-phosphopantetheine is transferred from CoA to a specific serine of apo-ACP by AcpS. This modification is essential for activity because fatty acids are bound in thioester linkage to the sulfhydryl of the prosthetic group.</text>
</comment>
<keyword evidence="2 7" id="KW-0444">Lipid biosynthesis</keyword>
<dbReference type="GO" id="GO:0000035">
    <property type="term" value="F:acyl binding"/>
    <property type="evidence" value="ECO:0007669"/>
    <property type="project" value="TreeGrafter"/>
</dbReference>
<dbReference type="PANTHER" id="PTHR20863">
    <property type="entry name" value="ACYL CARRIER PROTEIN"/>
    <property type="match status" value="1"/>
</dbReference>
<dbReference type="SMART" id="SM00823">
    <property type="entry name" value="PKS_PP"/>
    <property type="match status" value="1"/>
</dbReference>
<evidence type="ECO:0000256" key="1">
    <source>
        <dbReference type="ARBA" id="ARBA00022450"/>
    </source>
</evidence>
<dbReference type="GO" id="GO:0005737">
    <property type="term" value="C:cytoplasm"/>
    <property type="evidence" value="ECO:0007669"/>
    <property type="project" value="UniProtKB-SubCell"/>
</dbReference>
<dbReference type="PANTHER" id="PTHR20863:SF76">
    <property type="entry name" value="CARRIER DOMAIN-CONTAINING PROTEIN"/>
    <property type="match status" value="1"/>
</dbReference>
<dbReference type="InterPro" id="IPR036736">
    <property type="entry name" value="ACP-like_sf"/>
</dbReference>
<proteinExistence type="inferred from homology"/>
<keyword evidence="1 7" id="KW-0596">Phosphopantetheine</keyword>
<keyword evidence="5 7" id="KW-0443">Lipid metabolism</keyword>
<organism evidence="9 10">
    <name type="scientific">[Mycobacterium] stephanolepidis</name>
    <dbReference type="NCBI Taxonomy" id="1520670"/>
    <lineage>
        <taxon>Bacteria</taxon>
        <taxon>Bacillati</taxon>
        <taxon>Actinomycetota</taxon>
        <taxon>Actinomycetes</taxon>
        <taxon>Mycobacteriales</taxon>
        <taxon>Mycobacteriaceae</taxon>
        <taxon>Mycobacteroides</taxon>
    </lineage>
</organism>
<comment type="function">
    <text evidence="7">Carrier of the growing fatty acid chain in fatty acid biosynthesis.</text>
</comment>
<comment type="similarity">
    <text evidence="7">Belongs to the acyl carrier protein (ACP) family.</text>
</comment>
<sequence length="77" mass="8677">MNDIAERVRKVVTEVLWIPPAELDDTKKLADYGLDSPTAIELTVQLEDTFDIRIPEDEAAGLETVNQITEYVKEMVA</sequence>
<name>A0A1Z4F0J1_9MYCO</name>
<dbReference type="UniPathway" id="UPA00094"/>
<dbReference type="EMBL" id="AP018165">
    <property type="protein sequence ID" value="BAX98692.1"/>
    <property type="molecule type" value="Genomic_DNA"/>
</dbReference>
<dbReference type="HAMAP" id="MF_01217">
    <property type="entry name" value="Acyl_carrier"/>
    <property type="match status" value="1"/>
</dbReference>
<evidence type="ECO:0000313" key="9">
    <source>
        <dbReference type="EMBL" id="BAX98692.1"/>
    </source>
</evidence>
<evidence type="ECO:0000256" key="3">
    <source>
        <dbReference type="ARBA" id="ARBA00022553"/>
    </source>
</evidence>
<evidence type="ECO:0000256" key="2">
    <source>
        <dbReference type="ARBA" id="ARBA00022516"/>
    </source>
</evidence>
<comment type="pathway">
    <text evidence="7">Lipid metabolism; fatty acid biosynthesis.</text>
</comment>
<dbReference type="GO" id="GO:0031177">
    <property type="term" value="F:phosphopantetheine binding"/>
    <property type="evidence" value="ECO:0007669"/>
    <property type="project" value="InterPro"/>
</dbReference>
<dbReference type="KEGG" id="mste:MSTE_03391"/>
<keyword evidence="3 7" id="KW-0597">Phosphoprotein</keyword>
<evidence type="ECO:0000256" key="7">
    <source>
        <dbReference type="HAMAP-Rule" id="MF_01217"/>
    </source>
</evidence>
<accession>A0A1Z4F0J1</accession>
<dbReference type="GO" id="GO:0000036">
    <property type="term" value="F:acyl carrier activity"/>
    <property type="evidence" value="ECO:0007669"/>
    <property type="project" value="UniProtKB-UniRule"/>
</dbReference>
<dbReference type="InterPro" id="IPR020806">
    <property type="entry name" value="PKS_PP-bd"/>
</dbReference>